<gene>
    <name evidence="1" type="ORF">CEXT_73511</name>
</gene>
<sequence>ISQLSGSTIDWQLLNTQWDRVLFLMARDQMLEVIGDGARFESHA</sequence>
<reference evidence="1 2" key="1">
    <citation type="submission" date="2021-06" db="EMBL/GenBank/DDBJ databases">
        <title>Caerostris extrusa draft genome.</title>
        <authorList>
            <person name="Kono N."/>
            <person name="Arakawa K."/>
        </authorList>
    </citation>
    <scope>NUCLEOTIDE SEQUENCE [LARGE SCALE GENOMIC DNA]</scope>
</reference>
<protein>
    <submittedName>
        <fullName evidence="1">Uncharacterized protein</fullName>
    </submittedName>
</protein>
<dbReference type="AlphaFoldDB" id="A0AAV4MQV2"/>
<organism evidence="1 2">
    <name type="scientific">Caerostris extrusa</name>
    <name type="common">Bark spider</name>
    <name type="synonym">Caerostris bankana</name>
    <dbReference type="NCBI Taxonomy" id="172846"/>
    <lineage>
        <taxon>Eukaryota</taxon>
        <taxon>Metazoa</taxon>
        <taxon>Ecdysozoa</taxon>
        <taxon>Arthropoda</taxon>
        <taxon>Chelicerata</taxon>
        <taxon>Arachnida</taxon>
        <taxon>Araneae</taxon>
        <taxon>Araneomorphae</taxon>
        <taxon>Entelegynae</taxon>
        <taxon>Araneoidea</taxon>
        <taxon>Araneidae</taxon>
        <taxon>Caerostris</taxon>
    </lineage>
</organism>
<evidence type="ECO:0000313" key="2">
    <source>
        <dbReference type="Proteomes" id="UP001054945"/>
    </source>
</evidence>
<keyword evidence="2" id="KW-1185">Reference proteome</keyword>
<name>A0AAV4MQV2_CAEEX</name>
<accession>A0AAV4MQV2</accession>
<evidence type="ECO:0000313" key="1">
    <source>
        <dbReference type="EMBL" id="GIX73199.1"/>
    </source>
</evidence>
<proteinExistence type="predicted"/>
<dbReference type="EMBL" id="BPLR01002387">
    <property type="protein sequence ID" value="GIX73199.1"/>
    <property type="molecule type" value="Genomic_DNA"/>
</dbReference>
<comment type="caution">
    <text evidence="1">The sequence shown here is derived from an EMBL/GenBank/DDBJ whole genome shotgun (WGS) entry which is preliminary data.</text>
</comment>
<feature type="non-terminal residue" evidence="1">
    <location>
        <position position="1"/>
    </location>
</feature>
<dbReference type="Proteomes" id="UP001054945">
    <property type="component" value="Unassembled WGS sequence"/>
</dbReference>